<dbReference type="EMBL" id="BLXT01005065">
    <property type="protein sequence ID" value="GFO19378.1"/>
    <property type="molecule type" value="Genomic_DNA"/>
</dbReference>
<gene>
    <name evidence="1" type="ORF">PoB_004588300</name>
</gene>
<dbReference type="AlphaFoldDB" id="A0AAV4BKP8"/>
<dbReference type="Proteomes" id="UP000735302">
    <property type="component" value="Unassembled WGS sequence"/>
</dbReference>
<evidence type="ECO:0000313" key="2">
    <source>
        <dbReference type="Proteomes" id="UP000735302"/>
    </source>
</evidence>
<evidence type="ECO:0000313" key="1">
    <source>
        <dbReference type="EMBL" id="GFO19378.1"/>
    </source>
</evidence>
<organism evidence="1 2">
    <name type="scientific">Plakobranchus ocellatus</name>
    <dbReference type="NCBI Taxonomy" id="259542"/>
    <lineage>
        <taxon>Eukaryota</taxon>
        <taxon>Metazoa</taxon>
        <taxon>Spiralia</taxon>
        <taxon>Lophotrochozoa</taxon>
        <taxon>Mollusca</taxon>
        <taxon>Gastropoda</taxon>
        <taxon>Heterobranchia</taxon>
        <taxon>Euthyneura</taxon>
        <taxon>Panpulmonata</taxon>
        <taxon>Sacoglossa</taxon>
        <taxon>Placobranchoidea</taxon>
        <taxon>Plakobranchidae</taxon>
        <taxon>Plakobranchus</taxon>
    </lineage>
</organism>
<sequence length="84" mass="8387">MRIPSAALPQVDVGVAGKHCSLSEANSQSVSLATLKLDRPSSVCAGASVASKSALRFSGTLLSRALASLPAPWPDGGPESLGSP</sequence>
<comment type="caution">
    <text evidence="1">The sequence shown here is derived from an EMBL/GenBank/DDBJ whole genome shotgun (WGS) entry which is preliminary data.</text>
</comment>
<name>A0AAV4BKP8_9GAST</name>
<proteinExistence type="predicted"/>
<protein>
    <submittedName>
        <fullName evidence="1">Uncharacterized protein</fullName>
    </submittedName>
</protein>
<reference evidence="1 2" key="1">
    <citation type="journal article" date="2021" name="Elife">
        <title>Chloroplast acquisition without the gene transfer in kleptoplastic sea slugs, Plakobranchus ocellatus.</title>
        <authorList>
            <person name="Maeda T."/>
            <person name="Takahashi S."/>
            <person name="Yoshida T."/>
            <person name="Shimamura S."/>
            <person name="Takaki Y."/>
            <person name="Nagai Y."/>
            <person name="Toyoda A."/>
            <person name="Suzuki Y."/>
            <person name="Arimoto A."/>
            <person name="Ishii H."/>
            <person name="Satoh N."/>
            <person name="Nishiyama T."/>
            <person name="Hasebe M."/>
            <person name="Maruyama T."/>
            <person name="Minagawa J."/>
            <person name="Obokata J."/>
            <person name="Shigenobu S."/>
        </authorList>
    </citation>
    <scope>NUCLEOTIDE SEQUENCE [LARGE SCALE GENOMIC DNA]</scope>
</reference>
<keyword evidence="2" id="KW-1185">Reference proteome</keyword>
<accession>A0AAV4BKP8</accession>